<keyword evidence="2" id="KW-1133">Transmembrane helix</keyword>
<proteinExistence type="predicted"/>
<organism evidence="3 4">
    <name type="scientific">SAR92 clade bacterium H455</name>
    <dbReference type="NCBI Taxonomy" id="2974818"/>
    <lineage>
        <taxon>Bacteria</taxon>
        <taxon>Pseudomonadati</taxon>
        <taxon>Pseudomonadota</taxon>
        <taxon>Gammaproteobacteria</taxon>
        <taxon>Cellvibrionales</taxon>
        <taxon>Porticoccaceae</taxon>
        <taxon>SAR92 clade</taxon>
    </lineage>
</organism>
<evidence type="ECO:0000256" key="1">
    <source>
        <dbReference type="SAM" id="Coils"/>
    </source>
</evidence>
<protein>
    <submittedName>
        <fullName evidence="3">Uncharacterized protein</fullName>
    </submittedName>
</protein>
<keyword evidence="4" id="KW-1185">Reference proteome</keyword>
<evidence type="ECO:0000313" key="4">
    <source>
        <dbReference type="Proteomes" id="UP001059934"/>
    </source>
</evidence>
<keyword evidence="2" id="KW-0812">Transmembrane</keyword>
<sequence>MKSRSNERKSDLRNASVLEIIVAIIIVLVILLHSNNIDFGDQIDELVQQIDSLRKENSALIKELSEQKSQNAEMQEDITALREKIIFYENMLSSEKDAAEIIEKLAAENARLEAIKDSLVEKIGILESQLAIAIKKLKDEGKSGIDKPFCRLPVLDDQQRQKHRWLGQISSGEGGIYFSVDPKLDKTEAFKIPGVRMLVLGSPLNNQEFIRAARLAFSHSKQRDPECRYNVQIKVGPNEPASFILLIEKYFYKSII</sequence>
<dbReference type="SUPFAM" id="SSF75704">
    <property type="entry name" value="Mitotic arrest deficient-like 1, Mad1"/>
    <property type="match status" value="1"/>
</dbReference>
<feature type="coiled-coil region" evidence="1">
    <location>
        <begin position="36"/>
        <end position="122"/>
    </location>
</feature>
<evidence type="ECO:0000256" key="2">
    <source>
        <dbReference type="SAM" id="Phobius"/>
    </source>
</evidence>
<reference evidence="3" key="1">
    <citation type="submission" date="2022-08" db="EMBL/GenBank/DDBJ databases">
        <title>Catabolic pathway analysis in culturable SAR92 clade bacteria reveals their overlooked roles in DMSP degradation in coastal seas.</title>
        <authorList>
            <person name="He X."/>
            <person name="Zhang X."/>
            <person name="Zhang Y."/>
        </authorList>
    </citation>
    <scope>NUCLEOTIDE SEQUENCE</scope>
    <source>
        <strain evidence="3">H455</strain>
    </source>
</reference>
<keyword evidence="2" id="KW-0472">Membrane</keyword>
<dbReference type="Proteomes" id="UP001059934">
    <property type="component" value="Chromosome"/>
</dbReference>
<keyword evidence="1" id="KW-0175">Coiled coil</keyword>
<feature type="transmembrane region" description="Helical" evidence="2">
    <location>
        <begin position="12"/>
        <end position="32"/>
    </location>
</feature>
<name>A0ABY5TQ08_9GAMM</name>
<gene>
    <name evidence="3" type="ORF">NYF23_01980</name>
</gene>
<dbReference type="EMBL" id="CP103416">
    <property type="protein sequence ID" value="UVW35389.1"/>
    <property type="molecule type" value="Genomic_DNA"/>
</dbReference>
<evidence type="ECO:0000313" key="3">
    <source>
        <dbReference type="EMBL" id="UVW35389.1"/>
    </source>
</evidence>
<accession>A0ABY5TQ08</accession>